<reference evidence="9 10" key="1">
    <citation type="journal article" date="2014" name="PLoS Genet.">
        <title>Analysis of the Phlebiopsis gigantea genome, transcriptome and secretome provides insight into its pioneer colonization strategies of wood.</title>
        <authorList>
            <person name="Hori C."/>
            <person name="Ishida T."/>
            <person name="Igarashi K."/>
            <person name="Samejima M."/>
            <person name="Suzuki H."/>
            <person name="Master E."/>
            <person name="Ferreira P."/>
            <person name="Ruiz-Duenas F.J."/>
            <person name="Held B."/>
            <person name="Canessa P."/>
            <person name="Larrondo L.F."/>
            <person name="Schmoll M."/>
            <person name="Druzhinina I.S."/>
            <person name="Kubicek C.P."/>
            <person name="Gaskell J.A."/>
            <person name="Kersten P."/>
            <person name="St John F."/>
            <person name="Glasner J."/>
            <person name="Sabat G."/>
            <person name="Splinter BonDurant S."/>
            <person name="Syed K."/>
            <person name="Yadav J."/>
            <person name="Mgbeahuruike A.C."/>
            <person name="Kovalchuk A."/>
            <person name="Asiegbu F.O."/>
            <person name="Lackner G."/>
            <person name="Hoffmeister D."/>
            <person name="Rencoret J."/>
            <person name="Gutierrez A."/>
            <person name="Sun H."/>
            <person name="Lindquist E."/>
            <person name="Barry K."/>
            <person name="Riley R."/>
            <person name="Grigoriev I.V."/>
            <person name="Henrissat B."/>
            <person name="Kues U."/>
            <person name="Berka R.M."/>
            <person name="Martinez A.T."/>
            <person name="Covert S.F."/>
            <person name="Blanchette R.A."/>
            <person name="Cullen D."/>
        </authorList>
    </citation>
    <scope>NUCLEOTIDE SEQUENCE [LARGE SCALE GENOMIC DNA]</scope>
    <source>
        <strain evidence="9 10">11061_1 CR5-6</strain>
    </source>
</reference>
<organism evidence="9 10">
    <name type="scientific">Phlebiopsis gigantea (strain 11061_1 CR5-6)</name>
    <name type="common">White-rot fungus</name>
    <name type="synonym">Peniophora gigantea</name>
    <dbReference type="NCBI Taxonomy" id="745531"/>
    <lineage>
        <taxon>Eukaryota</taxon>
        <taxon>Fungi</taxon>
        <taxon>Dikarya</taxon>
        <taxon>Basidiomycota</taxon>
        <taxon>Agaricomycotina</taxon>
        <taxon>Agaricomycetes</taxon>
        <taxon>Polyporales</taxon>
        <taxon>Phanerochaetaceae</taxon>
        <taxon>Phlebiopsis</taxon>
    </lineage>
</organism>
<evidence type="ECO:0000256" key="7">
    <source>
        <dbReference type="ARBA" id="ARBA00023027"/>
    </source>
</evidence>
<evidence type="ECO:0000256" key="8">
    <source>
        <dbReference type="ARBA" id="ARBA00049001"/>
    </source>
</evidence>
<dbReference type="STRING" id="745531.A0A0C3PTY4"/>
<name>A0A0C3PTY4_PHLG1</name>
<dbReference type="GO" id="GO:0005737">
    <property type="term" value="C:cytoplasm"/>
    <property type="evidence" value="ECO:0007669"/>
    <property type="project" value="TreeGrafter"/>
</dbReference>
<dbReference type="AlphaFoldDB" id="A0A0C3PTY4"/>
<gene>
    <name evidence="9" type="ORF">PHLGIDRAFT_114979</name>
</gene>
<keyword evidence="4" id="KW-0548">Nucleotidyltransferase</keyword>
<protein>
    <submittedName>
        <fullName evidence="9">Uncharacterized protein</fullName>
    </submittedName>
</protein>
<comment type="pathway">
    <text evidence="1">Cofactor biosynthesis; NAD(+) biosynthesis.</text>
</comment>
<evidence type="ECO:0000313" key="9">
    <source>
        <dbReference type="EMBL" id="KIP11078.1"/>
    </source>
</evidence>
<dbReference type="GO" id="GO:0005634">
    <property type="term" value="C:nucleus"/>
    <property type="evidence" value="ECO:0007669"/>
    <property type="project" value="TreeGrafter"/>
</dbReference>
<evidence type="ECO:0000256" key="4">
    <source>
        <dbReference type="ARBA" id="ARBA00022695"/>
    </source>
</evidence>
<keyword evidence="2" id="KW-0662">Pyridine nucleotide biosynthesis</keyword>
<dbReference type="GO" id="GO:0005524">
    <property type="term" value="F:ATP binding"/>
    <property type="evidence" value="ECO:0007669"/>
    <property type="project" value="UniProtKB-KW"/>
</dbReference>
<dbReference type="InterPro" id="IPR005248">
    <property type="entry name" value="NadD/NMNAT"/>
</dbReference>
<dbReference type="InterPro" id="IPR014729">
    <property type="entry name" value="Rossmann-like_a/b/a_fold"/>
</dbReference>
<evidence type="ECO:0000256" key="1">
    <source>
        <dbReference type="ARBA" id="ARBA00004790"/>
    </source>
</evidence>
<dbReference type="Proteomes" id="UP000053257">
    <property type="component" value="Unassembled WGS sequence"/>
</dbReference>
<dbReference type="PANTHER" id="PTHR31285:SF0">
    <property type="entry name" value="NICOTINAMIDE MONONUCLEOTIDE ADENYLYLTRANSFERASE"/>
    <property type="match status" value="1"/>
</dbReference>
<keyword evidence="3" id="KW-0808">Transferase</keyword>
<evidence type="ECO:0000256" key="6">
    <source>
        <dbReference type="ARBA" id="ARBA00022840"/>
    </source>
</evidence>
<dbReference type="OrthoDB" id="5591297at2759"/>
<dbReference type="UniPathway" id="UPA00253">
    <property type="reaction ID" value="UER00600"/>
</dbReference>
<dbReference type="Gene3D" id="3.40.50.620">
    <property type="entry name" value="HUPs"/>
    <property type="match status" value="1"/>
</dbReference>
<comment type="catalytic activity">
    <reaction evidence="8">
        <text>beta-nicotinamide D-ribonucleotide + ATP + H(+) = diphosphate + NAD(+)</text>
        <dbReference type="Rhea" id="RHEA:21360"/>
        <dbReference type="ChEBI" id="CHEBI:14649"/>
        <dbReference type="ChEBI" id="CHEBI:15378"/>
        <dbReference type="ChEBI" id="CHEBI:30616"/>
        <dbReference type="ChEBI" id="CHEBI:33019"/>
        <dbReference type="ChEBI" id="CHEBI:57540"/>
        <dbReference type="EC" id="2.7.7.1"/>
    </reaction>
</comment>
<evidence type="ECO:0000256" key="3">
    <source>
        <dbReference type="ARBA" id="ARBA00022679"/>
    </source>
</evidence>
<keyword evidence="6" id="KW-0067">ATP-binding</keyword>
<evidence type="ECO:0000256" key="5">
    <source>
        <dbReference type="ARBA" id="ARBA00022741"/>
    </source>
</evidence>
<dbReference type="HOGENOM" id="CLU_032651_1_0_1"/>
<keyword evidence="7" id="KW-0520">NAD</keyword>
<keyword evidence="10" id="KW-1185">Reference proteome</keyword>
<dbReference type="GO" id="GO:0000309">
    <property type="term" value="F:nicotinamide-nucleotide adenylyltransferase activity"/>
    <property type="evidence" value="ECO:0007669"/>
    <property type="project" value="UniProtKB-EC"/>
</dbReference>
<dbReference type="GO" id="GO:0009435">
    <property type="term" value="P:NAD+ biosynthetic process"/>
    <property type="evidence" value="ECO:0007669"/>
    <property type="project" value="UniProtKB-UniPathway"/>
</dbReference>
<dbReference type="PANTHER" id="PTHR31285">
    <property type="entry name" value="NICOTINAMIDE MONONUCLEOTIDE ADENYLYLTRANSFERASE"/>
    <property type="match status" value="1"/>
</dbReference>
<proteinExistence type="predicted"/>
<accession>A0A0C3PTY4</accession>
<sequence>MVAELDALIHRVRQGLSTVELVYTPHARWPLPPRDREPPRQLRVSVLDSSFNPPTLAHLALARLSPPGAFNARLLLLSVRNADKSLKAGDATYAQRLQMMTLLAQEASADDAAVAIADEPTFVGKSRTLQAYLQHRLSALAPSAGVRPPVPELTFVVGIDTLERILAVRYYASEDNMRRALRGFLSPSGDASRLLCARRVTPDSLETSDDRERRVAAEVGKYLEPGCVEMVDIGGDVESYSSSEVRQRIAEGDSLWTQMVPSPVAEYIRTQGLYVQE</sequence>
<evidence type="ECO:0000256" key="2">
    <source>
        <dbReference type="ARBA" id="ARBA00022642"/>
    </source>
</evidence>
<keyword evidence="5" id="KW-0547">Nucleotide-binding</keyword>
<evidence type="ECO:0000313" key="10">
    <source>
        <dbReference type="Proteomes" id="UP000053257"/>
    </source>
</evidence>
<dbReference type="GO" id="GO:0016887">
    <property type="term" value="F:ATP hydrolysis activity"/>
    <property type="evidence" value="ECO:0007669"/>
    <property type="project" value="TreeGrafter"/>
</dbReference>
<dbReference type="CDD" id="cd02165">
    <property type="entry name" value="NMNAT"/>
    <property type="match status" value="1"/>
</dbReference>
<dbReference type="SUPFAM" id="SSF52374">
    <property type="entry name" value="Nucleotidylyl transferase"/>
    <property type="match status" value="1"/>
</dbReference>
<dbReference type="EMBL" id="KN840449">
    <property type="protein sequence ID" value="KIP11078.1"/>
    <property type="molecule type" value="Genomic_DNA"/>
</dbReference>